<sequence length="180" mass="20204">MNLSRAFTRRSHSKLLKKARGGGREQQASRDSTARDIRTTKTQDPRWPDSGRGRKATDLSPPPSSARADVPSPKKGVSLKKGNWLSVPCIAGDSHWLTPTPRVSQTFFGHEMSQLISVICLLLRRESGKCELILYLFCKDTELKDVLLIEGTCRVLEVLSHLTPCRGRIRDLCLYALIYL</sequence>
<feature type="compositionally biased region" description="Basic and acidic residues" evidence="1">
    <location>
        <begin position="32"/>
        <end position="57"/>
    </location>
</feature>
<dbReference type="OrthoDB" id="10551230at2759"/>
<dbReference type="AlphaFoldDB" id="A0A8X6NIF3"/>
<accession>A0A8X6NIF3</accession>
<proteinExistence type="predicted"/>
<feature type="compositionally biased region" description="Basic residues" evidence="1">
    <location>
        <begin position="7"/>
        <end position="21"/>
    </location>
</feature>
<reference evidence="2" key="1">
    <citation type="submission" date="2020-08" db="EMBL/GenBank/DDBJ databases">
        <title>Multicomponent nature underlies the extraordinary mechanical properties of spider dragline silk.</title>
        <authorList>
            <person name="Kono N."/>
            <person name="Nakamura H."/>
            <person name="Mori M."/>
            <person name="Yoshida Y."/>
            <person name="Ohtoshi R."/>
            <person name="Malay A.D."/>
            <person name="Moran D.A.P."/>
            <person name="Tomita M."/>
            <person name="Numata K."/>
            <person name="Arakawa K."/>
        </authorList>
    </citation>
    <scope>NUCLEOTIDE SEQUENCE</scope>
</reference>
<comment type="caution">
    <text evidence="2">The sequence shown here is derived from an EMBL/GenBank/DDBJ whole genome shotgun (WGS) entry which is preliminary data.</text>
</comment>
<name>A0A8X6NIF3_NEPPI</name>
<keyword evidence="3" id="KW-1185">Reference proteome</keyword>
<feature type="region of interest" description="Disordered" evidence="1">
    <location>
        <begin position="1"/>
        <end position="78"/>
    </location>
</feature>
<protein>
    <submittedName>
        <fullName evidence="2">Uncharacterized protein</fullName>
    </submittedName>
</protein>
<gene>
    <name evidence="2" type="ORF">NPIL_72131</name>
</gene>
<dbReference type="EMBL" id="BMAW01058244">
    <property type="protein sequence ID" value="GFT15189.1"/>
    <property type="molecule type" value="Genomic_DNA"/>
</dbReference>
<evidence type="ECO:0000313" key="3">
    <source>
        <dbReference type="Proteomes" id="UP000887013"/>
    </source>
</evidence>
<dbReference type="Proteomes" id="UP000887013">
    <property type="component" value="Unassembled WGS sequence"/>
</dbReference>
<evidence type="ECO:0000313" key="2">
    <source>
        <dbReference type="EMBL" id="GFT15189.1"/>
    </source>
</evidence>
<organism evidence="2 3">
    <name type="scientific">Nephila pilipes</name>
    <name type="common">Giant wood spider</name>
    <name type="synonym">Nephila maculata</name>
    <dbReference type="NCBI Taxonomy" id="299642"/>
    <lineage>
        <taxon>Eukaryota</taxon>
        <taxon>Metazoa</taxon>
        <taxon>Ecdysozoa</taxon>
        <taxon>Arthropoda</taxon>
        <taxon>Chelicerata</taxon>
        <taxon>Arachnida</taxon>
        <taxon>Araneae</taxon>
        <taxon>Araneomorphae</taxon>
        <taxon>Entelegynae</taxon>
        <taxon>Araneoidea</taxon>
        <taxon>Nephilidae</taxon>
        <taxon>Nephila</taxon>
    </lineage>
</organism>
<evidence type="ECO:0000256" key="1">
    <source>
        <dbReference type="SAM" id="MobiDB-lite"/>
    </source>
</evidence>